<proteinExistence type="predicted"/>
<dbReference type="AlphaFoldDB" id="A0AA39XTC1"/>
<evidence type="ECO:0000313" key="1">
    <source>
        <dbReference type="EMBL" id="KAK0638715.1"/>
    </source>
</evidence>
<organism evidence="1 2">
    <name type="scientific">Cercophora newfieldiana</name>
    <dbReference type="NCBI Taxonomy" id="92897"/>
    <lineage>
        <taxon>Eukaryota</taxon>
        <taxon>Fungi</taxon>
        <taxon>Dikarya</taxon>
        <taxon>Ascomycota</taxon>
        <taxon>Pezizomycotina</taxon>
        <taxon>Sordariomycetes</taxon>
        <taxon>Sordariomycetidae</taxon>
        <taxon>Sordariales</taxon>
        <taxon>Lasiosphaeriaceae</taxon>
        <taxon>Cercophora</taxon>
    </lineage>
</organism>
<accession>A0AA39XTC1</accession>
<keyword evidence="2" id="KW-1185">Reference proteome</keyword>
<evidence type="ECO:0000313" key="2">
    <source>
        <dbReference type="Proteomes" id="UP001174936"/>
    </source>
</evidence>
<comment type="caution">
    <text evidence="1">The sequence shown here is derived from an EMBL/GenBank/DDBJ whole genome shotgun (WGS) entry which is preliminary data.</text>
</comment>
<protein>
    <submittedName>
        <fullName evidence="1">Uncharacterized protein</fullName>
    </submittedName>
</protein>
<dbReference type="EMBL" id="JAULSV010000007">
    <property type="protein sequence ID" value="KAK0638715.1"/>
    <property type="molecule type" value="Genomic_DNA"/>
</dbReference>
<name>A0AA39XTC1_9PEZI</name>
<dbReference type="Proteomes" id="UP001174936">
    <property type="component" value="Unassembled WGS sequence"/>
</dbReference>
<sequence>MAWWSPFLCSMGARLITSTRDGRLWRAATGGSFWSGASDVPIATGSRDDVSAPARIKNKYPAGILSISFFTLLVSPSQGSIDLVRLKDPFLFALRAPSPSRSQALELSCLSKPGSDKRLCRVDCRRSDEQPADWGAAIWLAEDRKGRHTCKAAALLWGSPVVCTGERCVDDGSADNVRSRVGVGWESGRRGKRMERDRVGEGRCCIIKMVTGQRANELQAGELCVCGLLCRLVGSGGWLGGEGG</sequence>
<gene>
    <name evidence="1" type="ORF">B0T16DRAFT_229814</name>
</gene>
<reference evidence="1" key="1">
    <citation type="submission" date="2023-06" db="EMBL/GenBank/DDBJ databases">
        <title>Genome-scale phylogeny and comparative genomics of the fungal order Sordariales.</title>
        <authorList>
            <consortium name="Lawrence Berkeley National Laboratory"/>
            <person name="Hensen N."/>
            <person name="Bonometti L."/>
            <person name="Westerberg I."/>
            <person name="Brannstrom I.O."/>
            <person name="Guillou S."/>
            <person name="Cros-Aarteil S."/>
            <person name="Calhoun S."/>
            <person name="Haridas S."/>
            <person name="Kuo A."/>
            <person name="Mondo S."/>
            <person name="Pangilinan J."/>
            <person name="Riley R."/>
            <person name="Labutti K."/>
            <person name="Andreopoulos B."/>
            <person name="Lipzen A."/>
            <person name="Chen C."/>
            <person name="Yanf M."/>
            <person name="Daum C."/>
            <person name="Ng V."/>
            <person name="Clum A."/>
            <person name="Steindorff A."/>
            <person name="Ohm R."/>
            <person name="Martin F."/>
            <person name="Silar P."/>
            <person name="Natvig D."/>
            <person name="Lalanne C."/>
            <person name="Gautier V."/>
            <person name="Ament-Velasquez S.L."/>
            <person name="Kruys A."/>
            <person name="Hutchinson M.I."/>
            <person name="Powell A.J."/>
            <person name="Barry K."/>
            <person name="Miller A.N."/>
            <person name="Grigoriev I.V."/>
            <person name="Debuchy R."/>
            <person name="Gladieux P."/>
            <person name="Thoren M.H."/>
            <person name="Johannesson H."/>
        </authorList>
    </citation>
    <scope>NUCLEOTIDE SEQUENCE</scope>
    <source>
        <strain evidence="1">SMH2532-1</strain>
    </source>
</reference>